<dbReference type="EMBL" id="JBHFEH010000023">
    <property type="protein sequence ID" value="KAL2053040.1"/>
    <property type="molecule type" value="Genomic_DNA"/>
</dbReference>
<evidence type="ECO:0000256" key="3">
    <source>
        <dbReference type="ARBA" id="ARBA00022517"/>
    </source>
</evidence>
<keyword evidence="4" id="KW-0175">Coiled coil</keyword>
<gene>
    <name evidence="7" type="ORF">ABVK25_006677</name>
</gene>
<accession>A0ABR4B5Z8</accession>
<feature type="compositionally biased region" description="Basic and acidic residues" evidence="6">
    <location>
        <begin position="7"/>
        <end position="29"/>
    </location>
</feature>
<name>A0ABR4B5Z8_9LECA</name>
<organism evidence="7 8">
    <name type="scientific">Lepraria finkii</name>
    <dbReference type="NCBI Taxonomy" id="1340010"/>
    <lineage>
        <taxon>Eukaryota</taxon>
        <taxon>Fungi</taxon>
        <taxon>Dikarya</taxon>
        <taxon>Ascomycota</taxon>
        <taxon>Pezizomycotina</taxon>
        <taxon>Lecanoromycetes</taxon>
        <taxon>OSLEUM clade</taxon>
        <taxon>Lecanoromycetidae</taxon>
        <taxon>Lecanorales</taxon>
        <taxon>Lecanorineae</taxon>
        <taxon>Stereocaulaceae</taxon>
        <taxon>Lepraria</taxon>
    </lineage>
</organism>
<reference evidence="7 8" key="1">
    <citation type="submission" date="2024-09" db="EMBL/GenBank/DDBJ databases">
        <title>Rethinking Asexuality: The Enigmatic Case of Functional Sexual Genes in Lepraria (Stereocaulaceae).</title>
        <authorList>
            <person name="Doellman M."/>
            <person name="Sun Y."/>
            <person name="Barcenas-Pena A."/>
            <person name="Lumbsch H.T."/>
            <person name="Grewe F."/>
        </authorList>
    </citation>
    <scope>NUCLEOTIDE SEQUENCE [LARGE SCALE GENOMIC DNA]</scope>
    <source>
        <strain evidence="7 8">Grewe 0041</strain>
    </source>
</reference>
<evidence type="ECO:0000256" key="6">
    <source>
        <dbReference type="SAM" id="MobiDB-lite"/>
    </source>
</evidence>
<comment type="subcellular location">
    <subcellularLocation>
        <location evidence="1">Nucleus</location>
        <location evidence="1">Nucleolus</location>
    </subcellularLocation>
</comment>
<sequence length="219" mass="24319">MGKIKAKMVDEAANKKAAAEARKQRDLKKFGKQVQVAKLQERDKAKRDTLDKINLLKRKRKNTDTGAANEEDLFDVALEDAAKEDRSSRAGRDGAGKGGRQNKRQKKDEKFGFGGKKRFLKSTDAASTAGFEGFLGEKDEGKAREAEAGEEQEGECRVMTHGENVQLQMSLMTYSALLGSSSKIPNDFNESKVQKCFKVEIYRIQDILNASRPSVESLP</sequence>
<proteinExistence type="inferred from homology"/>
<comment type="caution">
    <text evidence="7">The sequence shown here is derived from an EMBL/GenBank/DDBJ whole genome shotgun (WGS) entry which is preliminary data.</text>
</comment>
<feature type="compositionally biased region" description="Basic and acidic residues" evidence="6">
    <location>
        <begin position="135"/>
        <end position="147"/>
    </location>
</feature>
<feature type="region of interest" description="Disordered" evidence="6">
    <location>
        <begin position="80"/>
        <end position="115"/>
    </location>
</feature>
<evidence type="ECO:0000256" key="5">
    <source>
        <dbReference type="ARBA" id="ARBA00023242"/>
    </source>
</evidence>
<dbReference type="InterPro" id="IPR008610">
    <property type="entry name" value="Ebp2"/>
</dbReference>
<evidence type="ECO:0000313" key="8">
    <source>
        <dbReference type="Proteomes" id="UP001590951"/>
    </source>
</evidence>
<evidence type="ECO:0000256" key="4">
    <source>
        <dbReference type="ARBA" id="ARBA00023054"/>
    </source>
</evidence>
<evidence type="ECO:0000256" key="2">
    <source>
        <dbReference type="ARBA" id="ARBA00007336"/>
    </source>
</evidence>
<keyword evidence="8" id="KW-1185">Reference proteome</keyword>
<evidence type="ECO:0000256" key="1">
    <source>
        <dbReference type="ARBA" id="ARBA00004604"/>
    </source>
</evidence>
<keyword evidence="3" id="KW-0690">Ribosome biogenesis</keyword>
<feature type="region of interest" description="Disordered" evidence="6">
    <location>
        <begin position="1"/>
        <end position="38"/>
    </location>
</feature>
<evidence type="ECO:0000313" key="7">
    <source>
        <dbReference type="EMBL" id="KAL2053040.1"/>
    </source>
</evidence>
<protein>
    <submittedName>
        <fullName evidence="7">Uncharacterized protein</fullName>
    </submittedName>
</protein>
<dbReference type="PANTHER" id="PTHR13028">
    <property type="entry name" value="RRNA PROCESSING PROTEIN EBNA1-BINDING PROTEIN-RELATED"/>
    <property type="match status" value="1"/>
</dbReference>
<feature type="region of interest" description="Disordered" evidence="6">
    <location>
        <begin position="131"/>
        <end position="155"/>
    </location>
</feature>
<dbReference type="PANTHER" id="PTHR13028:SF0">
    <property type="entry name" value="RRNA-PROCESSING PROTEIN EBP2-RELATED"/>
    <property type="match status" value="1"/>
</dbReference>
<dbReference type="Proteomes" id="UP001590951">
    <property type="component" value="Unassembled WGS sequence"/>
</dbReference>
<comment type="similarity">
    <text evidence="2">Belongs to the EBP2 family.</text>
</comment>
<feature type="compositionally biased region" description="Basic and acidic residues" evidence="6">
    <location>
        <begin position="80"/>
        <end position="95"/>
    </location>
</feature>
<keyword evidence="5" id="KW-0539">Nucleus</keyword>
<dbReference type="Pfam" id="PF05890">
    <property type="entry name" value="Ebp2"/>
    <property type="match status" value="1"/>
</dbReference>